<feature type="compositionally biased region" description="Basic and acidic residues" evidence="1">
    <location>
        <begin position="87"/>
        <end position="101"/>
    </location>
</feature>
<evidence type="ECO:0000313" key="2">
    <source>
        <dbReference type="EMBL" id="OAY60732.1"/>
    </source>
</evidence>
<name>A0A2C9WLU0_MANES</name>
<sequence length="166" mass="18565">MCRSLGLHTVYYGHVSSGTETYIYRSASSGNPSFKTMNHVVRSVSHHRPSAVFLSSKSNRLGRRTTASVISFRQATTTVSSTPENPHNMDKTQNPDEKTEWGDVMSHSFGEGYATRSDEEGFGGIYGGNQSERKEKIHENHPDYDRSQGSEVNEKEKSRHQSNNPP</sequence>
<accession>A0A2C9WLU0</accession>
<dbReference type="PANTHER" id="PTHR36410:SF1">
    <property type="entry name" value="EXPRESSED PROTEIN"/>
    <property type="match status" value="1"/>
</dbReference>
<dbReference type="PANTHER" id="PTHR36410">
    <property type="entry name" value="EXPRESSED PROTEIN"/>
    <property type="match status" value="1"/>
</dbReference>
<feature type="compositionally biased region" description="Basic and acidic residues" evidence="1">
    <location>
        <begin position="131"/>
        <end position="159"/>
    </location>
</feature>
<organism evidence="2">
    <name type="scientific">Manihot esculenta</name>
    <name type="common">Cassava</name>
    <name type="synonym">Jatropha manihot</name>
    <dbReference type="NCBI Taxonomy" id="3983"/>
    <lineage>
        <taxon>Eukaryota</taxon>
        <taxon>Viridiplantae</taxon>
        <taxon>Streptophyta</taxon>
        <taxon>Embryophyta</taxon>
        <taxon>Tracheophyta</taxon>
        <taxon>Spermatophyta</taxon>
        <taxon>Magnoliopsida</taxon>
        <taxon>eudicotyledons</taxon>
        <taxon>Gunneridae</taxon>
        <taxon>Pentapetalae</taxon>
        <taxon>rosids</taxon>
        <taxon>fabids</taxon>
        <taxon>Malpighiales</taxon>
        <taxon>Euphorbiaceae</taxon>
        <taxon>Crotonoideae</taxon>
        <taxon>Manihoteae</taxon>
        <taxon>Manihot</taxon>
    </lineage>
</organism>
<evidence type="ECO:0000256" key="1">
    <source>
        <dbReference type="SAM" id="MobiDB-lite"/>
    </source>
</evidence>
<protein>
    <submittedName>
        <fullName evidence="2">Uncharacterized protein</fullName>
    </submittedName>
</protein>
<gene>
    <name evidence="2" type="ORF">MANES_01G135000</name>
</gene>
<feature type="compositionally biased region" description="Polar residues" evidence="1">
    <location>
        <begin position="73"/>
        <end position="85"/>
    </location>
</feature>
<feature type="region of interest" description="Disordered" evidence="1">
    <location>
        <begin position="73"/>
        <end position="166"/>
    </location>
</feature>
<proteinExistence type="predicted"/>
<dbReference type="EMBL" id="CM004387">
    <property type="protein sequence ID" value="OAY60732.1"/>
    <property type="molecule type" value="Genomic_DNA"/>
</dbReference>
<reference evidence="2" key="1">
    <citation type="submission" date="2016-02" db="EMBL/GenBank/DDBJ databases">
        <title>WGS assembly of Manihot esculenta.</title>
        <authorList>
            <person name="Bredeson J.V."/>
            <person name="Prochnik S.E."/>
            <person name="Lyons J.B."/>
            <person name="Schmutz J."/>
            <person name="Grimwood J."/>
            <person name="Vrebalov J."/>
            <person name="Bart R.S."/>
            <person name="Amuge T."/>
            <person name="Ferguson M.E."/>
            <person name="Green R."/>
            <person name="Putnam N."/>
            <person name="Stites J."/>
            <person name="Rounsley S."/>
            <person name="Rokhsar D.S."/>
        </authorList>
    </citation>
    <scope>NUCLEOTIDE SEQUENCE [LARGE SCALE GENOMIC DNA]</scope>
    <source>
        <tissue evidence="2">Leaf</tissue>
    </source>
</reference>
<dbReference type="STRING" id="3983.A0A2C9WLU0"/>
<dbReference type="AlphaFoldDB" id="A0A2C9WLU0"/>